<dbReference type="eggNOG" id="ENOG502SK5K">
    <property type="taxonomic scope" value="Eukaryota"/>
</dbReference>
<evidence type="ECO:0000313" key="5">
    <source>
        <dbReference type="Proteomes" id="UP000005225"/>
    </source>
</evidence>
<dbReference type="PANTHER" id="PTHR15427">
    <property type="entry name" value="EMILIN ELASTIN MICROFIBRIL INTERFACE-LOCATED PROTEIN ELASTIN MICROFIBRIL INTERFACER"/>
    <property type="match status" value="1"/>
</dbReference>
<dbReference type="Ensembl" id="ENSOGAT00000034381.1">
    <property type="protein sequence ID" value="ENSOGAP00000021773.1"/>
    <property type="gene ID" value="ENSOGAG00000025079.1"/>
</dbReference>
<name>H0Y080_OTOGA</name>
<keyword evidence="2" id="KW-0964">Secreted</keyword>
<dbReference type="AlphaFoldDB" id="H0Y080"/>
<evidence type="ECO:0000256" key="2">
    <source>
        <dbReference type="ARBA" id="ARBA00022525"/>
    </source>
</evidence>
<dbReference type="InterPro" id="IPR001073">
    <property type="entry name" value="C1q_dom"/>
</dbReference>
<keyword evidence="5" id="KW-1185">Reference proteome</keyword>
<dbReference type="HOGENOM" id="CLU_001074_0_2_1"/>
<dbReference type="InterPro" id="IPR050392">
    <property type="entry name" value="Collagen/C1q_domain"/>
</dbReference>
<reference evidence="5" key="1">
    <citation type="submission" date="2011-03" db="EMBL/GenBank/DDBJ databases">
        <title>Version 3 of the genome sequence of Otolemur garnettii (Bushbaby).</title>
        <authorList>
            <consortium name="The Broad Institute Genome Sequencing Platform"/>
            <person name="Di Palma F."/>
            <person name="Johnson J."/>
            <person name="Lander E.S."/>
            <person name="Lindblad-Toh K."/>
            <person name="Jaffe D.B."/>
            <person name="Gnerre S."/>
            <person name="MacCallum I."/>
            <person name="Przybylski D."/>
            <person name="Ribeiro F.J."/>
            <person name="Burton J.N."/>
            <person name="Walker B.J."/>
            <person name="Sharpe T."/>
            <person name="Hall G."/>
        </authorList>
    </citation>
    <scope>NUCLEOTIDE SEQUENCE [LARGE SCALE GENOMIC DNA]</scope>
</reference>
<dbReference type="OMA" id="DVELQHC"/>
<evidence type="ECO:0000259" key="3">
    <source>
        <dbReference type="PROSITE" id="PS50871"/>
    </source>
</evidence>
<protein>
    <recommendedName>
        <fullName evidence="3">C1q domain-containing protein</fullName>
    </recommendedName>
</protein>
<dbReference type="STRING" id="30611.ENSOGAP00000021773"/>
<dbReference type="PROSITE" id="PS50871">
    <property type="entry name" value="C1Q"/>
    <property type="match status" value="1"/>
</dbReference>
<dbReference type="Gene3D" id="2.60.120.40">
    <property type="match status" value="1"/>
</dbReference>
<dbReference type="Proteomes" id="UP000005225">
    <property type="component" value="Unassembled WGS sequence"/>
</dbReference>
<sequence length="186" mass="20146">GPPGLPGPPGYVGYPGIPGPPGFRDPGLVGPKGDSGRPGFAGAAVQCPCNKKSAFTAKLSGKLPSSAEPVNFTEVLYNDQKDLKEDTGVFICRVPGIYHFHLDVELQHCKMTVWLKTNQTSVFEKRQVSTQEVRNLSGTVTLPLSTGDKAWLEAAVETEEPDRASVTIYFSGFLVWSQWNCALKFC</sequence>
<dbReference type="GeneTree" id="ENSGT00900000141239"/>
<reference evidence="4" key="3">
    <citation type="submission" date="2025-09" db="UniProtKB">
        <authorList>
            <consortium name="Ensembl"/>
        </authorList>
    </citation>
    <scope>IDENTIFICATION</scope>
</reference>
<evidence type="ECO:0000256" key="1">
    <source>
        <dbReference type="ARBA" id="ARBA00004613"/>
    </source>
</evidence>
<dbReference type="InterPro" id="IPR008983">
    <property type="entry name" value="Tumour_necrosis_fac-like_dom"/>
</dbReference>
<accession>H0Y080</accession>
<dbReference type="EMBL" id="AAQR03016482">
    <property type="status" value="NOT_ANNOTATED_CDS"/>
    <property type="molecule type" value="Genomic_DNA"/>
</dbReference>
<dbReference type="SMART" id="SM00110">
    <property type="entry name" value="C1Q"/>
    <property type="match status" value="1"/>
</dbReference>
<dbReference type="PRINTS" id="PR00007">
    <property type="entry name" value="COMPLEMNTC1Q"/>
</dbReference>
<dbReference type="GO" id="GO:0005576">
    <property type="term" value="C:extracellular region"/>
    <property type="evidence" value="ECO:0007669"/>
    <property type="project" value="UniProtKB-SubCell"/>
</dbReference>
<dbReference type="PANTHER" id="PTHR15427:SF32">
    <property type="entry name" value="PROTEIN HP-20 HOMOLOG"/>
    <property type="match status" value="1"/>
</dbReference>
<evidence type="ECO:0000313" key="4">
    <source>
        <dbReference type="Ensembl" id="ENSOGAP00000021773.1"/>
    </source>
</evidence>
<organism evidence="4 5">
    <name type="scientific">Otolemur garnettii</name>
    <name type="common">Small-eared galago</name>
    <name type="synonym">Garnett's greater bushbaby</name>
    <dbReference type="NCBI Taxonomy" id="30611"/>
    <lineage>
        <taxon>Eukaryota</taxon>
        <taxon>Metazoa</taxon>
        <taxon>Chordata</taxon>
        <taxon>Craniata</taxon>
        <taxon>Vertebrata</taxon>
        <taxon>Euteleostomi</taxon>
        <taxon>Mammalia</taxon>
        <taxon>Eutheria</taxon>
        <taxon>Euarchontoglires</taxon>
        <taxon>Primates</taxon>
        <taxon>Strepsirrhini</taxon>
        <taxon>Lorisiformes</taxon>
        <taxon>Galagidae</taxon>
        <taxon>Otolemur</taxon>
    </lineage>
</organism>
<dbReference type="InParanoid" id="H0Y080"/>
<dbReference type="Pfam" id="PF00386">
    <property type="entry name" value="C1q"/>
    <property type="match status" value="1"/>
</dbReference>
<reference evidence="4" key="2">
    <citation type="submission" date="2025-08" db="UniProtKB">
        <authorList>
            <consortium name="Ensembl"/>
        </authorList>
    </citation>
    <scope>IDENTIFICATION</scope>
</reference>
<feature type="domain" description="C1q" evidence="3">
    <location>
        <begin position="48"/>
        <end position="181"/>
    </location>
</feature>
<proteinExistence type="predicted"/>
<comment type="subcellular location">
    <subcellularLocation>
        <location evidence="1">Secreted</location>
    </subcellularLocation>
</comment>
<dbReference type="SUPFAM" id="SSF49842">
    <property type="entry name" value="TNF-like"/>
    <property type="match status" value="1"/>
</dbReference>